<dbReference type="InterPro" id="IPR050121">
    <property type="entry name" value="Cytochrome_P450_monoxygenase"/>
</dbReference>
<evidence type="ECO:0000256" key="2">
    <source>
        <dbReference type="ARBA" id="ARBA00010617"/>
    </source>
</evidence>
<evidence type="ECO:0000256" key="5">
    <source>
        <dbReference type="ARBA" id="ARBA00023004"/>
    </source>
</evidence>
<reference evidence="9 10" key="1">
    <citation type="submission" date="2019-04" db="EMBL/GenBank/DDBJ databases">
        <title>Fungal friends and foes A comparative genomics study of 23 Aspergillus species from section Flavi.</title>
        <authorList>
            <consortium name="DOE Joint Genome Institute"/>
            <person name="Kjaerbolling I."/>
            <person name="Vesth T.C."/>
            <person name="Frisvad J.C."/>
            <person name="Nybo J.L."/>
            <person name="Theobald S."/>
            <person name="Kildgaard S."/>
            <person name="Petersen T.I."/>
            <person name="Kuo A."/>
            <person name="Sato A."/>
            <person name="Lyhne E.K."/>
            <person name="Kogle M.E."/>
            <person name="Wiebenga A."/>
            <person name="Kun R.S."/>
            <person name="Lubbers R.J."/>
            <person name="Makela M.R."/>
            <person name="Barry K."/>
            <person name="Chovatia M."/>
            <person name="Clum A."/>
            <person name="Daum C."/>
            <person name="Haridas S."/>
            <person name="He G."/>
            <person name="LaButti K."/>
            <person name="Lipzen A."/>
            <person name="Mondo S."/>
            <person name="Pangilinan J."/>
            <person name="Riley R."/>
            <person name="Salamov A."/>
            <person name="Simmons B.A."/>
            <person name="Magnuson J.K."/>
            <person name="Henrissat B."/>
            <person name="Mortensen U.H."/>
            <person name="Larsen T.O."/>
            <person name="De vries R.P."/>
            <person name="Grigoriev I.V."/>
            <person name="Machida M."/>
            <person name="Baker S.E."/>
            <person name="Andersen M.R."/>
        </authorList>
    </citation>
    <scope>NUCLEOTIDE SEQUENCE [LARGE SCALE GENOMIC DNA]</scope>
    <source>
        <strain evidence="9 10">CBS 126849</strain>
    </source>
</reference>
<keyword evidence="3" id="KW-0479">Metal-binding</keyword>
<organism evidence="9 10">
    <name type="scientific">Aspergillus novoparasiticus</name>
    <dbReference type="NCBI Taxonomy" id="986946"/>
    <lineage>
        <taxon>Eukaryota</taxon>
        <taxon>Fungi</taxon>
        <taxon>Dikarya</taxon>
        <taxon>Ascomycota</taxon>
        <taxon>Pezizomycotina</taxon>
        <taxon>Eurotiomycetes</taxon>
        <taxon>Eurotiomycetidae</taxon>
        <taxon>Eurotiales</taxon>
        <taxon>Aspergillaceae</taxon>
        <taxon>Aspergillus</taxon>
        <taxon>Aspergillus subgen. Circumdati</taxon>
    </lineage>
</organism>
<protein>
    <submittedName>
        <fullName evidence="9">Cytochrome P450</fullName>
    </submittedName>
</protein>
<name>A0A5N6EIP0_9EURO</name>
<feature type="signal peptide" evidence="8">
    <location>
        <begin position="1"/>
        <end position="19"/>
    </location>
</feature>
<evidence type="ECO:0000256" key="7">
    <source>
        <dbReference type="SAM" id="MobiDB-lite"/>
    </source>
</evidence>
<evidence type="ECO:0000256" key="4">
    <source>
        <dbReference type="ARBA" id="ARBA00023002"/>
    </source>
</evidence>
<dbReference type="EMBL" id="ML733468">
    <property type="protein sequence ID" value="KAB8217129.1"/>
    <property type="molecule type" value="Genomic_DNA"/>
</dbReference>
<dbReference type="PANTHER" id="PTHR24305:SF235">
    <property type="entry name" value="CYTOCHROME P450 MONOOXYGENASE APDB-RELATED"/>
    <property type="match status" value="1"/>
</dbReference>
<accession>A0A5N6EIP0</accession>
<evidence type="ECO:0000256" key="1">
    <source>
        <dbReference type="ARBA" id="ARBA00001971"/>
    </source>
</evidence>
<evidence type="ECO:0000313" key="9">
    <source>
        <dbReference type="EMBL" id="KAB8217129.1"/>
    </source>
</evidence>
<evidence type="ECO:0000313" key="10">
    <source>
        <dbReference type="Proteomes" id="UP000326799"/>
    </source>
</evidence>
<dbReference type="GO" id="GO:0005506">
    <property type="term" value="F:iron ion binding"/>
    <property type="evidence" value="ECO:0007669"/>
    <property type="project" value="InterPro"/>
</dbReference>
<evidence type="ECO:0000256" key="8">
    <source>
        <dbReference type="SAM" id="SignalP"/>
    </source>
</evidence>
<dbReference type="GO" id="GO:0044550">
    <property type="term" value="P:secondary metabolite biosynthetic process"/>
    <property type="evidence" value="ECO:0007669"/>
    <property type="project" value="UniProtKB-ARBA"/>
</dbReference>
<feature type="chain" id="PRO_5024793571" evidence="8">
    <location>
        <begin position="20"/>
        <end position="463"/>
    </location>
</feature>
<dbReference type="GO" id="GO:0004497">
    <property type="term" value="F:monooxygenase activity"/>
    <property type="evidence" value="ECO:0007669"/>
    <property type="project" value="UniProtKB-KW"/>
</dbReference>
<dbReference type="InterPro" id="IPR001128">
    <property type="entry name" value="Cyt_P450"/>
</dbReference>
<gene>
    <name evidence="9" type="ORF">BDV33DRAFT_142504</name>
</gene>
<dbReference type="Proteomes" id="UP000326799">
    <property type="component" value="Unassembled WGS sequence"/>
</dbReference>
<sequence>MVVCVITVLILGFLASVRALCNYTRLSTVPGPLFTGLSDLWRTYARSTSDYGCSLVSLHKKYGKVVRLGPRSISVSDPTAIFPVYNGRPSERSTFEHDDRTVFTHGSFTKSTDVESNLVSKEDRRRCLESAMRYEGIIDQAANNLITSLRQRPLVRLTTFLQGFATEFINRLVLEESPMQDMPSSPQGASCHWYNRPGKWLKLPMIEYALLRSPAARLKRRRGISFVPRKVQGGINGSQSSRVVHDDGNSYNISLPRRYGNADGAYDCIAMAFVSAFSSLLKHQNVMATLRLEIDTAFNKGLLSDPPRWQELGKLRYLDAVIKESMRQLPSLGYNREVVTPPEGAIVAGYYIPPGTMMELHSEALRGDPGIYGEDVHTYRPARWLTADPRQRWAMNQNLQQFSTSINDCPKVRVAWLELKKIVVLILLKFNLQLVRPGEGPIPGERSDQGWPPSMTYCTPRNP</sequence>
<dbReference type="InterPro" id="IPR036396">
    <property type="entry name" value="Cyt_P450_sf"/>
</dbReference>
<dbReference type="Gene3D" id="1.10.630.10">
    <property type="entry name" value="Cytochrome P450"/>
    <property type="match status" value="2"/>
</dbReference>
<proteinExistence type="inferred from homology"/>
<keyword evidence="10" id="KW-1185">Reference proteome</keyword>
<keyword evidence="8" id="KW-0732">Signal</keyword>
<dbReference type="GO" id="GO:0016705">
    <property type="term" value="F:oxidoreductase activity, acting on paired donors, with incorporation or reduction of molecular oxygen"/>
    <property type="evidence" value="ECO:0007669"/>
    <property type="project" value="InterPro"/>
</dbReference>
<evidence type="ECO:0000256" key="3">
    <source>
        <dbReference type="ARBA" id="ARBA00022723"/>
    </source>
</evidence>
<dbReference type="AlphaFoldDB" id="A0A5N6EIP0"/>
<comment type="similarity">
    <text evidence="2">Belongs to the cytochrome P450 family.</text>
</comment>
<dbReference type="Pfam" id="PF00067">
    <property type="entry name" value="p450"/>
    <property type="match status" value="1"/>
</dbReference>
<evidence type="ECO:0000256" key="6">
    <source>
        <dbReference type="ARBA" id="ARBA00023033"/>
    </source>
</evidence>
<keyword evidence="5" id="KW-0408">Iron</keyword>
<comment type="cofactor">
    <cofactor evidence="1">
        <name>heme</name>
        <dbReference type="ChEBI" id="CHEBI:30413"/>
    </cofactor>
</comment>
<dbReference type="GO" id="GO:0020037">
    <property type="term" value="F:heme binding"/>
    <property type="evidence" value="ECO:0007669"/>
    <property type="project" value="InterPro"/>
</dbReference>
<dbReference type="PANTHER" id="PTHR24305">
    <property type="entry name" value="CYTOCHROME P450"/>
    <property type="match status" value="1"/>
</dbReference>
<dbReference type="SUPFAM" id="SSF48264">
    <property type="entry name" value="Cytochrome P450"/>
    <property type="match status" value="1"/>
</dbReference>
<keyword evidence="6" id="KW-0503">Monooxygenase</keyword>
<keyword evidence="4" id="KW-0560">Oxidoreductase</keyword>
<feature type="region of interest" description="Disordered" evidence="7">
    <location>
        <begin position="441"/>
        <end position="463"/>
    </location>
</feature>